<dbReference type="AlphaFoldDB" id="A0A0E2AUB1"/>
<accession>A0A0E2AUB1</accession>
<organism evidence="1 2">
    <name type="scientific">Bacteroides fragilis CL07T12C05</name>
    <dbReference type="NCBI Taxonomy" id="997883"/>
    <lineage>
        <taxon>Bacteria</taxon>
        <taxon>Pseudomonadati</taxon>
        <taxon>Bacteroidota</taxon>
        <taxon>Bacteroidia</taxon>
        <taxon>Bacteroidales</taxon>
        <taxon>Bacteroidaceae</taxon>
        <taxon>Bacteroides</taxon>
    </lineage>
</organism>
<proteinExistence type="predicted"/>
<gene>
    <name evidence="1" type="ORF">HMPREF1056_00899</name>
</gene>
<dbReference type="Proteomes" id="UP000003879">
    <property type="component" value="Unassembled WGS sequence"/>
</dbReference>
<dbReference type="HOGENOM" id="CLU_3164653_0_0_10"/>
<reference evidence="1 2" key="1">
    <citation type="submission" date="2012-02" db="EMBL/GenBank/DDBJ databases">
        <title>The Genome Sequence of Bacteroides fragilis CL07T12C05.</title>
        <authorList>
            <consortium name="The Broad Institute Genome Sequencing Platform"/>
            <person name="Earl A."/>
            <person name="Ward D."/>
            <person name="Feldgarden M."/>
            <person name="Gevers D."/>
            <person name="Zitomersky N.L."/>
            <person name="Coyne M.J."/>
            <person name="Comstock L.E."/>
            <person name="Young S.K."/>
            <person name="Zeng Q."/>
            <person name="Gargeya S."/>
            <person name="Fitzgerald M."/>
            <person name="Haas B."/>
            <person name="Abouelleil A."/>
            <person name="Alvarado L."/>
            <person name="Arachchi H.M."/>
            <person name="Berlin A."/>
            <person name="Chapman S.B."/>
            <person name="Gearin G."/>
            <person name="Goldberg J."/>
            <person name="Griggs A."/>
            <person name="Gujja S."/>
            <person name="Hansen M."/>
            <person name="Heiman D."/>
            <person name="Howarth C."/>
            <person name="Larimer J."/>
            <person name="Lui A."/>
            <person name="MacDonald P.J.P."/>
            <person name="McCowen C."/>
            <person name="Montmayeur A."/>
            <person name="Murphy C."/>
            <person name="Neiman D."/>
            <person name="Pearson M."/>
            <person name="Priest M."/>
            <person name="Roberts A."/>
            <person name="Saif S."/>
            <person name="Shea T."/>
            <person name="Sisk P."/>
            <person name="Stolte C."/>
            <person name="Sykes S."/>
            <person name="Wortman J."/>
            <person name="Nusbaum C."/>
            <person name="Birren B."/>
        </authorList>
    </citation>
    <scope>NUCLEOTIDE SEQUENCE [LARGE SCALE GENOMIC DNA]</scope>
    <source>
        <strain evidence="1 2">CL07T12C05</strain>
    </source>
</reference>
<protein>
    <submittedName>
        <fullName evidence="1">Uncharacterized protein</fullName>
    </submittedName>
</protein>
<name>A0A0E2AUB1_BACFG</name>
<comment type="caution">
    <text evidence="1">The sequence shown here is derived from an EMBL/GenBank/DDBJ whole genome shotgun (WGS) entry which is preliminary data.</text>
</comment>
<evidence type="ECO:0000313" key="2">
    <source>
        <dbReference type="Proteomes" id="UP000003879"/>
    </source>
</evidence>
<sequence>MNKFEGKKAHHRLTDYTIEKIGRIDNPHIVGYCNLLICVEKDFRLHS</sequence>
<evidence type="ECO:0000313" key="1">
    <source>
        <dbReference type="EMBL" id="EIY99598.1"/>
    </source>
</evidence>
<dbReference type="EMBL" id="AGXN01000005">
    <property type="protein sequence ID" value="EIY99598.1"/>
    <property type="molecule type" value="Genomic_DNA"/>
</dbReference>
<dbReference type="PATRIC" id="fig|997883.3.peg.955"/>